<sequence>MEPTAINLFQMLDESTKILKEELEIPYLEALIHTGENLIDHGEVFNEESVLSENIVNDLEKLYQKVDLVHFDSETIRQAMQIALLRGMKEDYIQPNYQMTPDSLGSLIAYLIEIIAEPQKKFHLVDLTVGTGNLLLTISHFLNQVPNREILRSGVDNDELMLSLASTNSAIQRTPINLIYQDALSNLLLQPADIIASDLPIGYYPVEETIQEYETRFREKNEKSYSHYLLIEQAMKYLKEDGYGFFLLPSNIFNDEKISVLLNYLNQVGYIQGIIQLPKEVFANEESRKSVLIIQKKGEQAKQKEVLMVSAPDFKDLEAMKIFLGEITEWKKTNE</sequence>
<dbReference type="InterPro" id="IPR052933">
    <property type="entry name" value="DNA_Protect_Modify"/>
</dbReference>
<dbReference type="PANTHER" id="PTHR41313">
    <property type="entry name" value="ADENINE-SPECIFIC METHYLTRANSFERASE"/>
    <property type="match status" value="1"/>
</dbReference>
<dbReference type="GO" id="GO:0003677">
    <property type="term" value="F:DNA binding"/>
    <property type="evidence" value="ECO:0007669"/>
    <property type="project" value="InterPro"/>
</dbReference>
<dbReference type="AlphaFoldDB" id="A0A1M4T374"/>
<keyword evidence="3" id="KW-0489">Methyltransferase</keyword>
<dbReference type="Gene3D" id="3.40.50.150">
    <property type="entry name" value="Vaccinia Virus protein VP39"/>
    <property type="match status" value="1"/>
</dbReference>
<dbReference type="RefSeq" id="WP_234945771.1">
    <property type="nucleotide sequence ID" value="NZ_FQUF01000004.1"/>
</dbReference>
<dbReference type="InterPro" id="IPR003356">
    <property type="entry name" value="DNA_methylase_A-5"/>
</dbReference>
<evidence type="ECO:0000313" key="3">
    <source>
        <dbReference type="EMBL" id="SHE38982.1"/>
    </source>
</evidence>
<dbReference type="InterPro" id="IPR029063">
    <property type="entry name" value="SAM-dependent_MTases_sf"/>
</dbReference>
<dbReference type="SUPFAM" id="SSF53335">
    <property type="entry name" value="S-adenosyl-L-methionine-dependent methyltransferases"/>
    <property type="match status" value="1"/>
</dbReference>
<dbReference type="Pfam" id="PF02384">
    <property type="entry name" value="N6_Mtase"/>
    <property type="match status" value="1"/>
</dbReference>
<feature type="domain" description="DNA methylase adenine-specific" evidence="1">
    <location>
        <begin position="100"/>
        <end position="313"/>
    </location>
</feature>
<name>A0A1M4T374_9LACT</name>
<dbReference type="STRING" id="1121025.SAMN02745249_00351"/>
<dbReference type="Gene3D" id="1.10.150.470">
    <property type="match status" value="1"/>
</dbReference>
<protein>
    <submittedName>
        <fullName evidence="3">Site-specific DNA-methyltransferase (Adenine-specific)</fullName>
    </submittedName>
</protein>
<dbReference type="GO" id="GO:0032259">
    <property type="term" value="P:methylation"/>
    <property type="evidence" value="ECO:0007669"/>
    <property type="project" value="UniProtKB-KW"/>
</dbReference>
<dbReference type="PIRSF" id="PIRSF026567">
    <property type="entry name" value="Adenine_mtase_bact_prd"/>
    <property type="match status" value="1"/>
</dbReference>
<dbReference type="PANTHER" id="PTHR41313:SF1">
    <property type="entry name" value="DNA METHYLASE ADENINE-SPECIFIC DOMAIN-CONTAINING PROTEIN"/>
    <property type="match status" value="1"/>
</dbReference>
<dbReference type="GO" id="GO:0008170">
    <property type="term" value="F:N-methyltransferase activity"/>
    <property type="evidence" value="ECO:0007669"/>
    <property type="project" value="InterPro"/>
</dbReference>
<keyword evidence="4" id="KW-1185">Reference proteome</keyword>
<dbReference type="Proteomes" id="UP000184128">
    <property type="component" value="Unassembled WGS sequence"/>
</dbReference>
<evidence type="ECO:0000259" key="1">
    <source>
        <dbReference type="Pfam" id="PF02384"/>
    </source>
</evidence>
<organism evidence="3 4">
    <name type="scientific">Atopostipes suicloacalis DSM 15692</name>
    <dbReference type="NCBI Taxonomy" id="1121025"/>
    <lineage>
        <taxon>Bacteria</taxon>
        <taxon>Bacillati</taxon>
        <taxon>Bacillota</taxon>
        <taxon>Bacilli</taxon>
        <taxon>Lactobacillales</taxon>
        <taxon>Carnobacteriaceae</taxon>
        <taxon>Atopostipes</taxon>
    </lineage>
</organism>
<dbReference type="InterPro" id="IPR048375">
    <property type="entry name" value="YtxK-like_N"/>
</dbReference>
<keyword evidence="3" id="KW-0808">Transferase</keyword>
<feature type="domain" description="YtxK-like N-terminal helical" evidence="2">
    <location>
        <begin position="7"/>
        <end position="88"/>
    </location>
</feature>
<dbReference type="EMBL" id="FQUF01000004">
    <property type="protein sequence ID" value="SHE38982.1"/>
    <property type="molecule type" value="Genomic_DNA"/>
</dbReference>
<gene>
    <name evidence="3" type="ORF">SAMN02745249_00351</name>
</gene>
<evidence type="ECO:0000259" key="2">
    <source>
        <dbReference type="Pfam" id="PF21106"/>
    </source>
</evidence>
<dbReference type="Pfam" id="PF21106">
    <property type="entry name" value="YtxK_like"/>
    <property type="match status" value="1"/>
</dbReference>
<accession>A0A1M4T374</accession>
<reference evidence="4" key="1">
    <citation type="submission" date="2016-11" db="EMBL/GenBank/DDBJ databases">
        <authorList>
            <person name="Varghese N."/>
            <person name="Submissions S."/>
        </authorList>
    </citation>
    <scope>NUCLEOTIDE SEQUENCE [LARGE SCALE GENOMIC DNA]</scope>
    <source>
        <strain evidence="4">DSM 15692</strain>
    </source>
</reference>
<dbReference type="InterPro" id="IPR016843">
    <property type="entry name" value="S-AdoMet-dep_Ade-MeTrfase_prd"/>
</dbReference>
<evidence type="ECO:0000313" key="4">
    <source>
        <dbReference type="Proteomes" id="UP000184128"/>
    </source>
</evidence>
<proteinExistence type="predicted"/>